<evidence type="ECO:0000256" key="7">
    <source>
        <dbReference type="ARBA" id="ARBA00025737"/>
    </source>
</evidence>
<feature type="domain" description="DyP dimeric alpha+beta barrel" evidence="9">
    <location>
        <begin position="35"/>
        <end position="192"/>
    </location>
</feature>
<keyword evidence="2 10" id="KW-0575">Peroxidase</keyword>
<dbReference type="Proteomes" id="UP000199518">
    <property type="component" value="Unassembled WGS sequence"/>
</dbReference>
<evidence type="ECO:0000256" key="4">
    <source>
        <dbReference type="ARBA" id="ARBA00022723"/>
    </source>
</evidence>
<name>A0A1I3GI53_9PLAN</name>
<accession>A0A1I3GI53</accession>
<dbReference type="InterPro" id="IPR049509">
    <property type="entry name" value="DyP_N"/>
</dbReference>
<sequence>MSDTKTSFEAPAAPALEPAKAPESRKEEPILDVDQIQGNIFPGFSKDHQTLLFLRIDDPSDFAAWLREFVRCVATTEEVLAFNRLFKSLRRKQHGENSRVQASWVNIAFSFAGLKKLERPKMNLDEFADTAFTDGLLKRAMSGELGDPVGSGKSGDPANWVVGGPKREPDVVLIFAADDRNDLNDEVAFTATSLFPSTDAGGKLVRSGASILYRQDGDVLSKPLDGHEHFGFKDGISQPGIRGLLRDGTPLTPSQNPLNPGQGKPGQDLLWPGEFVFGYPGQDPKKEIDEAGADPLKNKKRKAPARFARNGSFLVIRRLHQDVGAFHRFLGELGTRFKIPPALAGARMVGRWPSGAPVVISPAEDNTSLAEDDCQNNNFEFADEENKKPAEPVTLTGEFCPNVKPPEHDPDGAKLPFAGHIRKAYPRNDESESIPGLNESTTQTHRLLRRGIPYGPQSASALGAPFDDNVDRGLLFLAYQVSIVDQFEFVTKNWVNNPDFKDGGTGFDPIIGQNGDSTRRRSFKLGLPGETAAIETDQDWVIPTGGGYFFAPSINSLVALAGDDDTSNAVPKASKPKKKKKK</sequence>
<dbReference type="OrthoDB" id="236246at2"/>
<evidence type="ECO:0000256" key="1">
    <source>
        <dbReference type="ARBA" id="ARBA00001970"/>
    </source>
</evidence>
<feature type="region of interest" description="Disordered" evidence="8">
    <location>
        <begin position="231"/>
        <end position="265"/>
    </location>
</feature>
<dbReference type="Pfam" id="PF21105">
    <property type="entry name" value="DyP_N"/>
    <property type="match status" value="1"/>
</dbReference>
<evidence type="ECO:0000259" key="9">
    <source>
        <dbReference type="Pfam" id="PF21105"/>
    </source>
</evidence>
<dbReference type="InterPro" id="IPR011008">
    <property type="entry name" value="Dimeric_a/b-barrel"/>
</dbReference>
<dbReference type="GO" id="GO:0020037">
    <property type="term" value="F:heme binding"/>
    <property type="evidence" value="ECO:0007669"/>
    <property type="project" value="InterPro"/>
</dbReference>
<dbReference type="NCBIfam" id="TIGR01413">
    <property type="entry name" value="Dyp_perox_fam"/>
    <property type="match status" value="1"/>
</dbReference>
<dbReference type="PROSITE" id="PS51404">
    <property type="entry name" value="DYP_PEROXIDASE"/>
    <property type="match status" value="1"/>
</dbReference>
<feature type="region of interest" description="Disordered" evidence="8">
    <location>
        <begin position="563"/>
        <end position="582"/>
    </location>
</feature>
<keyword evidence="4" id="KW-0479">Metal-binding</keyword>
<evidence type="ECO:0000256" key="3">
    <source>
        <dbReference type="ARBA" id="ARBA00022617"/>
    </source>
</evidence>
<dbReference type="EMBL" id="FOQD01000007">
    <property type="protein sequence ID" value="SFI23195.1"/>
    <property type="molecule type" value="Genomic_DNA"/>
</dbReference>
<keyword evidence="5" id="KW-0560">Oxidoreductase</keyword>
<comment type="similarity">
    <text evidence="7">Belongs to the DyP-type peroxidase family.</text>
</comment>
<dbReference type="GO" id="GO:0004601">
    <property type="term" value="F:peroxidase activity"/>
    <property type="evidence" value="ECO:0007669"/>
    <property type="project" value="UniProtKB-KW"/>
</dbReference>
<feature type="region of interest" description="Disordered" evidence="8">
    <location>
        <begin position="1"/>
        <end position="27"/>
    </location>
</feature>
<keyword evidence="6" id="KW-0408">Iron</keyword>
<evidence type="ECO:0000313" key="10">
    <source>
        <dbReference type="EMBL" id="SFI23195.1"/>
    </source>
</evidence>
<keyword evidence="11" id="KW-1185">Reference proteome</keyword>
<evidence type="ECO:0000256" key="5">
    <source>
        <dbReference type="ARBA" id="ARBA00023002"/>
    </source>
</evidence>
<dbReference type="STRING" id="1576369.SAMN05421753_1077"/>
<dbReference type="InterPro" id="IPR006314">
    <property type="entry name" value="Dyp_peroxidase"/>
</dbReference>
<feature type="compositionally biased region" description="Low complexity" evidence="8">
    <location>
        <begin position="9"/>
        <end position="19"/>
    </location>
</feature>
<reference evidence="11" key="1">
    <citation type="submission" date="2016-10" db="EMBL/GenBank/DDBJ databases">
        <authorList>
            <person name="Varghese N."/>
            <person name="Submissions S."/>
        </authorList>
    </citation>
    <scope>NUCLEOTIDE SEQUENCE [LARGE SCALE GENOMIC DNA]</scope>
    <source>
        <strain evidence="11">DSM 26348</strain>
    </source>
</reference>
<dbReference type="PANTHER" id="PTHR30521:SF4">
    <property type="entry name" value="DEFERROCHELATASE"/>
    <property type="match status" value="1"/>
</dbReference>
<proteinExistence type="inferred from homology"/>
<dbReference type="GO" id="GO:0046872">
    <property type="term" value="F:metal ion binding"/>
    <property type="evidence" value="ECO:0007669"/>
    <property type="project" value="UniProtKB-KW"/>
</dbReference>
<protein>
    <submittedName>
        <fullName evidence="10">Dyp-type peroxidase family</fullName>
    </submittedName>
</protein>
<comment type="cofactor">
    <cofactor evidence="1">
        <name>heme b</name>
        <dbReference type="ChEBI" id="CHEBI:60344"/>
    </cofactor>
</comment>
<evidence type="ECO:0000256" key="6">
    <source>
        <dbReference type="ARBA" id="ARBA00023004"/>
    </source>
</evidence>
<keyword evidence="3" id="KW-0349">Heme</keyword>
<dbReference type="SUPFAM" id="SSF54909">
    <property type="entry name" value="Dimeric alpha+beta barrel"/>
    <property type="match status" value="1"/>
</dbReference>
<organism evidence="10 11">
    <name type="scientific">Planctomicrobium piriforme</name>
    <dbReference type="NCBI Taxonomy" id="1576369"/>
    <lineage>
        <taxon>Bacteria</taxon>
        <taxon>Pseudomonadati</taxon>
        <taxon>Planctomycetota</taxon>
        <taxon>Planctomycetia</taxon>
        <taxon>Planctomycetales</taxon>
        <taxon>Planctomycetaceae</taxon>
        <taxon>Planctomicrobium</taxon>
    </lineage>
</organism>
<evidence type="ECO:0000256" key="2">
    <source>
        <dbReference type="ARBA" id="ARBA00022559"/>
    </source>
</evidence>
<dbReference type="GO" id="GO:0005829">
    <property type="term" value="C:cytosol"/>
    <property type="evidence" value="ECO:0007669"/>
    <property type="project" value="TreeGrafter"/>
</dbReference>
<dbReference type="PANTHER" id="PTHR30521">
    <property type="entry name" value="DEFERROCHELATASE/PEROXIDASE"/>
    <property type="match status" value="1"/>
</dbReference>
<gene>
    <name evidence="10" type="ORF">SAMN05421753_1077</name>
</gene>
<evidence type="ECO:0000313" key="11">
    <source>
        <dbReference type="Proteomes" id="UP000199518"/>
    </source>
</evidence>
<dbReference type="AlphaFoldDB" id="A0A1I3GI53"/>
<evidence type="ECO:0000256" key="8">
    <source>
        <dbReference type="SAM" id="MobiDB-lite"/>
    </source>
</evidence>